<accession>A0ABT3P099</accession>
<comment type="caution">
    <text evidence="8">The sequence shown here is derived from an EMBL/GenBank/DDBJ whole genome shotgun (WGS) entry which is preliminary data.</text>
</comment>
<feature type="transmembrane region" description="Helical" evidence="6">
    <location>
        <begin position="313"/>
        <end position="329"/>
    </location>
</feature>
<organism evidence="8 9">
    <name type="scientific">Sabulicella glaciei</name>
    <dbReference type="NCBI Taxonomy" id="2984948"/>
    <lineage>
        <taxon>Bacteria</taxon>
        <taxon>Pseudomonadati</taxon>
        <taxon>Pseudomonadota</taxon>
        <taxon>Alphaproteobacteria</taxon>
        <taxon>Acetobacterales</taxon>
        <taxon>Acetobacteraceae</taxon>
        <taxon>Sabulicella</taxon>
    </lineage>
</organism>
<dbReference type="SUPFAM" id="SSF52091">
    <property type="entry name" value="SpoIIaa-like"/>
    <property type="match status" value="1"/>
</dbReference>
<evidence type="ECO:0000313" key="8">
    <source>
        <dbReference type="EMBL" id="MCW8087835.1"/>
    </source>
</evidence>
<evidence type="ECO:0000256" key="5">
    <source>
        <dbReference type="SAM" id="MobiDB-lite"/>
    </source>
</evidence>
<keyword evidence="9" id="KW-1185">Reference proteome</keyword>
<feature type="domain" description="STAS" evidence="7">
    <location>
        <begin position="435"/>
        <end position="544"/>
    </location>
</feature>
<dbReference type="RefSeq" id="WP_301592041.1">
    <property type="nucleotide sequence ID" value="NZ_JAPFQI010000022.1"/>
</dbReference>
<evidence type="ECO:0000256" key="2">
    <source>
        <dbReference type="ARBA" id="ARBA00022692"/>
    </source>
</evidence>
<dbReference type="Pfam" id="PF01740">
    <property type="entry name" value="STAS"/>
    <property type="match status" value="1"/>
</dbReference>
<evidence type="ECO:0000256" key="6">
    <source>
        <dbReference type="SAM" id="Phobius"/>
    </source>
</evidence>
<sequence>MSEDTGKGGNLVKDLIAGLVGAVASVPSGLATASLAGVNPIAGIYTSIFAPSAGGLLVSAQRMFISATAASALAAGQAISGVPDEQRMDAIALVTVATGAFLALFWLLGAARLMKYVSHAVMTGFLIGVACVVIMDQTIPFAGYDPPEGNTLFQFWSLLTNLGDVHLRTVIVGAVAFALALILARTRLATFASIITMIVPALLVLWLGWSEVRVVADAGGMEGGFPLPGIPALSLITPDLILSAFSVAAIIAIQGAGVSQSLTNIDGKPISVGRDLLAQGAGNLAAGAFGGIPAGGSVGQTALNMSVGAQTRWASVACGVFLLLILLFFSRPVGFVPMTALAVLMIIAGIGAIDVDDARAIWAVGWTPRIAAFVTFLAGIVFSLTIAILVGIVLSTVLAVVRAGNDVRLRQLRREKSGAMVETDVPTKLGHRHAVMVINVYGSLFFAGARTLARLLPAPEGADRPVVILRLRGHSHVGATLVEVLKEYAGRLKAAGGRLYLTGLDPAIMEPLIRVCRLSEDKEVALYAATDRLGASTREAMEDAKVWRYDGDGPPAEEVGGGKAASATGDQRTQS</sequence>
<dbReference type="Pfam" id="PF00916">
    <property type="entry name" value="Sulfate_transp"/>
    <property type="match status" value="1"/>
</dbReference>
<dbReference type="InterPro" id="IPR036513">
    <property type="entry name" value="STAS_dom_sf"/>
</dbReference>
<dbReference type="Gene3D" id="3.30.750.24">
    <property type="entry name" value="STAS domain"/>
    <property type="match status" value="1"/>
</dbReference>
<gene>
    <name evidence="8" type="ORF">OF850_19720</name>
</gene>
<dbReference type="PANTHER" id="PTHR11814">
    <property type="entry name" value="SULFATE TRANSPORTER"/>
    <property type="match status" value="1"/>
</dbReference>
<dbReference type="CDD" id="cd07042">
    <property type="entry name" value="STAS_SulP_like_sulfate_transporter"/>
    <property type="match status" value="1"/>
</dbReference>
<name>A0ABT3P099_9PROT</name>
<dbReference type="InterPro" id="IPR002645">
    <property type="entry name" value="STAS_dom"/>
</dbReference>
<evidence type="ECO:0000313" key="9">
    <source>
        <dbReference type="Proteomes" id="UP001526430"/>
    </source>
</evidence>
<proteinExistence type="predicted"/>
<evidence type="ECO:0000259" key="7">
    <source>
        <dbReference type="PROSITE" id="PS50801"/>
    </source>
</evidence>
<dbReference type="InterPro" id="IPR001902">
    <property type="entry name" value="SLC26A/SulP_fam"/>
</dbReference>
<evidence type="ECO:0000256" key="1">
    <source>
        <dbReference type="ARBA" id="ARBA00004141"/>
    </source>
</evidence>
<feature type="transmembrane region" description="Helical" evidence="6">
    <location>
        <begin position="229"/>
        <end position="253"/>
    </location>
</feature>
<feature type="transmembrane region" description="Helical" evidence="6">
    <location>
        <begin position="335"/>
        <end position="353"/>
    </location>
</feature>
<dbReference type="InterPro" id="IPR011547">
    <property type="entry name" value="SLC26A/SulP_dom"/>
</dbReference>
<feature type="transmembrane region" description="Helical" evidence="6">
    <location>
        <begin position="165"/>
        <end position="184"/>
    </location>
</feature>
<dbReference type="PROSITE" id="PS50801">
    <property type="entry name" value="STAS"/>
    <property type="match status" value="1"/>
</dbReference>
<evidence type="ECO:0000256" key="4">
    <source>
        <dbReference type="ARBA" id="ARBA00023136"/>
    </source>
</evidence>
<feature type="region of interest" description="Disordered" evidence="5">
    <location>
        <begin position="548"/>
        <end position="575"/>
    </location>
</feature>
<protein>
    <submittedName>
        <fullName evidence="8">SulP family inorganic anion transporter</fullName>
    </submittedName>
</protein>
<reference evidence="8 9" key="1">
    <citation type="submission" date="2022-10" db="EMBL/GenBank/DDBJ databases">
        <title>Roseococcus glaciei nov., sp. nov., isolated from glacier.</title>
        <authorList>
            <person name="Liu Q."/>
            <person name="Xin Y.-H."/>
        </authorList>
    </citation>
    <scope>NUCLEOTIDE SEQUENCE [LARGE SCALE GENOMIC DNA]</scope>
    <source>
        <strain evidence="8 9">MDT2-1-1</strain>
    </source>
</reference>
<keyword evidence="4 6" id="KW-0472">Membrane</keyword>
<feature type="transmembrane region" description="Helical" evidence="6">
    <location>
        <begin position="191"/>
        <end position="209"/>
    </location>
</feature>
<dbReference type="EMBL" id="JAPFQI010000022">
    <property type="protein sequence ID" value="MCW8087835.1"/>
    <property type="molecule type" value="Genomic_DNA"/>
</dbReference>
<keyword evidence="2 6" id="KW-0812">Transmembrane</keyword>
<evidence type="ECO:0000256" key="3">
    <source>
        <dbReference type="ARBA" id="ARBA00022989"/>
    </source>
</evidence>
<feature type="transmembrane region" description="Helical" evidence="6">
    <location>
        <begin position="90"/>
        <end position="109"/>
    </location>
</feature>
<feature type="transmembrane region" description="Helical" evidence="6">
    <location>
        <begin position="386"/>
        <end position="404"/>
    </location>
</feature>
<keyword evidence="3 6" id="KW-1133">Transmembrane helix</keyword>
<feature type="transmembrane region" description="Helical" evidence="6">
    <location>
        <begin position="116"/>
        <end position="135"/>
    </location>
</feature>
<comment type="subcellular location">
    <subcellularLocation>
        <location evidence="1">Membrane</location>
        <topology evidence="1">Multi-pass membrane protein</topology>
    </subcellularLocation>
</comment>
<dbReference type="Proteomes" id="UP001526430">
    <property type="component" value="Unassembled WGS sequence"/>
</dbReference>